<reference evidence="2" key="1">
    <citation type="submission" date="2016-10" db="EMBL/GenBank/DDBJ databases">
        <authorList>
            <person name="Varghese N."/>
            <person name="Submissions S."/>
        </authorList>
    </citation>
    <scope>NUCLEOTIDE SEQUENCE [LARGE SCALE GENOMIC DNA]</scope>
    <source>
        <strain evidence="2">DSM 22703</strain>
    </source>
</reference>
<proteinExistence type="predicted"/>
<evidence type="ECO:0000313" key="2">
    <source>
        <dbReference type="Proteomes" id="UP000198756"/>
    </source>
</evidence>
<evidence type="ECO:0000313" key="1">
    <source>
        <dbReference type="EMBL" id="SDA90787.1"/>
    </source>
</evidence>
<name>A0A1G5Z850_9BACT</name>
<dbReference type="Proteomes" id="UP000198756">
    <property type="component" value="Unassembled WGS sequence"/>
</dbReference>
<keyword evidence="2" id="KW-1185">Reference proteome</keyword>
<sequence length="50" mass="6111">MVDNRPQTTVNSTQLVFWNFKPYFIRLQVRKRTYIKKNNHVLCYNLVILP</sequence>
<protein>
    <submittedName>
        <fullName evidence="1">Uncharacterized protein</fullName>
    </submittedName>
</protein>
<accession>A0A1G5Z850</accession>
<organism evidence="1 2">
    <name type="scientific">Algoriphagus alkaliphilus</name>
    <dbReference type="NCBI Taxonomy" id="279824"/>
    <lineage>
        <taxon>Bacteria</taxon>
        <taxon>Pseudomonadati</taxon>
        <taxon>Bacteroidota</taxon>
        <taxon>Cytophagia</taxon>
        <taxon>Cytophagales</taxon>
        <taxon>Cyclobacteriaceae</taxon>
        <taxon>Algoriphagus</taxon>
    </lineage>
</organism>
<dbReference type="AlphaFoldDB" id="A0A1G5Z850"/>
<gene>
    <name evidence="1" type="ORF">SAMN03080617_03328</name>
</gene>
<dbReference type="EMBL" id="FMXE01000028">
    <property type="protein sequence ID" value="SDA90787.1"/>
    <property type="molecule type" value="Genomic_DNA"/>
</dbReference>